<dbReference type="Proteomes" id="UP000823388">
    <property type="component" value="Chromosome 5N"/>
</dbReference>
<organism evidence="2 3">
    <name type="scientific">Panicum virgatum</name>
    <name type="common">Blackwell switchgrass</name>
    <dbReference type="NCBI Taxonomy" id="38727"/>
    <lineage>
        <taxon>Eukaryota</taxon>
        <taxon>Viridiplantae</taxon>
        <taxon>Streptophyta</taxon>
        <taxon>Embryophyta</taxon>
        <taxon>Tracheophyta</taxon>
        <taxon>Spermatophyta</taxon>
        <taxon>Magnoliopsida</taxon>
        <taxon>Liliopsida</taxon>
        <taxon>Poales</taxon>
        <taxon>Poaceae</taxon>
        <taxon>PACMAD clade</taxon>
        <taxon>Panicoideae</taxon>
        <taxon>Panicodae</taxon>
        <taxon>Paniceae</taxon>
        <taxon>Panicinae</taxon>
        <taxon>Panicum</taxon>
        <taxon>Panicum sect. Hiantes</taxon>
    </lineage>
</organism>
<dbReference type="PANTHER" id="PTHR44575">
    <property type="entry name" value="OS01G0589200 PROTEIN"/>
    <property type="match status" value="1"/>
</dbReference>
<evidence type="ECO:0000313" key="3">
    <source>
        <dbReference type="Proteomes" id="UP000823388"/>
    </source>
</evidence>
<dbReference type="InterPro" id="IPR013216">
    <property type="entry name" value="Methyltransf_11"/>
</dbReference>
<dbReference type="EMBL" id="CM029046">
    <property type="protein sequence ID" value="KAG2589708.1"/>
    <property type="molecule type" value="Genomic_DNA"/>
</dbReference>
<dbReference type="AlphaFoldDB" id="A0A8T0RY45"/>
<dbReference type="Gene3D" id="3.40.50.150">
    <property type="entry name" value="Vaccinia Virus protein VP39"/>
    <property type="match status" value="1"/>
</dbReference>
<dbReference type="SUPFAM" id="SSF53335">
    <property type="entry name" value="S-adenosyl-L-methionine-dependent methyltransferases"/>
    <property type="match status" value="1"/>
</dbReference>
<dbReference type="OrthoDB" id="10027013at2759"/>
<feature type="domain" description="Methyltransferase type 11" evidence="1">
    <location>
        <begin position="39"/>
        <end position="134"/>
    </location>
</feature>
<gene>
    <name evidence="2" type="ORF">PVAP13_5NG380800</name>
</gene>
<dbReference type="CDD" id="cd02440">
    <property type="entry name" value="AdoMet_MTases"/>
    <property type="match status" value="1"/>
</dbReference>
<accession>A0A8T0RY45</accession>
<dbReference type="InterPro" id="IPR029063">
    <property type="entry name" value="SAM-dependent_MTases_sf"/>
</dbReference>
<sequence length="261" mass="28506">MAGLFTKQAAVYAAARPAYPKDLFTKLAAFTAHHRLAWDVGTGNGQAAIGVAEHYDSVLATDVSAEQLLRAVPHPKVQYLHTPDATPGQDLVTTLGGEGSVDLITVAEAVHWFDLPAFYGVARRVLRRPGGVIAVWGYNYRLSPVEDMMARFFNTTLPYRDPPARYCTEGYRDLPFPFDDIGLGREGEPASLDMEHEMSFEGLIGMLRSWSAVTTAKQRGVDLLGERVVKELEEEWALGRGVAGAEGDLQGLPAGRHPQGR</sequence>
<keyword evidence="3" id="KW-1185">Reference proteome</keyword>
<proteinExistence type="predicted"/>
<dbReference type="GO" id="GO:0008757">
    <property type="term" value="F:S-adenosylmethionine-dependent methyltransferase activity"/>
    <property type="evidence" value="ECO:0007669"/>
    <property type="project" value="InterPro"/>
</dbReference>
<dbReference type="EMBL" id="CM029046">
    <property type="protein sequence ID" value="KAG2589707.1"/>
    <property type="molecule type" value="Genomic_DNA"/>
</dbReference>
<dbReference type="Pfam" id="PF08241">
    <property type="entry name" value="Methyltransf_11"/>
    <property type="match status" value="1"/>
</dbReference>
<protein>
    <recommendedName>
        <fullName evidence="1">Methyltransferase type 11 domain-containing protein</fullName>
    </recommendedName>
</protein>
<name>A0A8T0RY45_PANVG</name>
<evidence type="ECO:0000259" key="1">
    <source>
        <dbReference type="Pfam" id="PF08241"/>
    </source>
</evidence>
<evidence type="ECO:0000313" key="2">
    <source>
        <dbReference type="EMBL" id="KAG2589708.1"/>
    </source>
</evidence>
<dbReference type="EMBL" id="CM029046">
    <property type="protein sequence ID" value="KAG2589709.1"/>
    <property type="molecule type" value="Genomic_DNA"/>
</dbReference>
<dbReference type="PANTHER" id="PTHR44575:SF2">
    <property type="entry name" value="OS01G0589200 PROTEIN"/>
    <property type="match status" value="1"/>
</dbReference>
<comment type="caution">
    <text evidence="2">The sequence shown here is derived from an EMBL/GenBank/DDBJ whole genome shotgun (WGS) entry which is preliminary data.</text>
</comment>
<reference evidence="2" key="1">
    <citation type="submission" date="2020-05" db="EMBL/GenBank/DDBJ databases">
        <title>WGS assembly of Panicum virgatum.</title>
        <authorList>
            <person name="Lovell J.T."/>
            <person name="Jenkins J."/>
            <person name="Shu S."/>
            <person name="Juenger T.E."/>
            <person name="Schmutz J."/>
        </authorList>
    </citation>
    <scope>NUCLEOTIDE SEQUENCE</scope>
    <source>
        <strain evidence="2">AP13</strain>
    </source>
</reference>